<reference evidence="2" key="1">
    <citation type="submission" date="2022-09" db="EMBL/GenBank/DDBJ databases">
        <title>Draft genome sequence of Coprococcus comes strain 31264.</title>
        <authorList>
            <person name="Atsushi H."/>
            <person name="Moriya O."/>
            <person name="Mitsuo S."/>
        </authorList>
    </citation>
    <scope>NUCLEOTIDE SEQUENCE</scope>
    <source>
        <strain evidence="2">JCM 31264</strain>
    </source>
</reference>
<accession>A0AA37QJN7</accession>
<proteinExistence type="predicted"/>
<dbReference type="AlphaFoldDB" id="A0AA37QJN7"/>
<dbReference type="Proteomes" id="UP001145109">
    <property type="component" value="Unassembled WGS sequence"/>
</dbReference>
<organism evidence="2 3">
    <name type="scientific">Coprococcus comes</name>
    <dbReference type="NCBI Taxonomy" id="410072"/>
    <lineage>
        <taxon>Bacteria</taxon>
        <taxon>Bacillati</taxon>
        <taxon>Bacillota</taxon>
        <taxon>Clostridia</taxon>
        <taxon>Lachnospirales</taxon>
        <taxon>Lachnospiraceae</taxon>
        <taxon>Coprococcus</taxon>
    </lineage>
</organism>
<sequence length="391" mass="44322">MGHAERSHALLGPSGAHRWMECPPSARLEEQFPDSTSEAAREGTLAHELAEIKVRHYFYTPDFGKRKYTTRLNKLKKEDLWQDEMERHTDEYLDYIKGTALNLKSAPYVAIEQKLDLTAWIPEGFGTADCVMVYGDTIHVFDFKYGKGVQVDAEQNPQMMIYALGAYAAYKILYPVKKICMTIIQPRIDHISEWSCTLDELLAFGEVVKEKAALAIEGKGDYHPGEKACRFCRAKAQCRARSDFNVKKAFGIGELPPLISTEEAGKRLIELRDVVKYQKDLQEWCLSECLAGKEVPGWKAVEGRSVRDWTDMDAAFDKLISTGVTLEEMLYEKKPLTLAQVEKMIGKKDFQEAVGEFIEKKAGKPTLVEESDKREAITNKVTAAQVFKEEN</sequence>
<dbReference type="Gene3D" id="3.90.320.10">
    <property type="match status" value="1"/>
</dbReference>
<evidence type="ECO:0000313" key="2">
    <source>
        <dbReference type="EMBL" id="GLG86871.1"/>
    </source>
</evidence>
<dbReference type="InterPro" id="IPR011604">
    <property type="entry name" value="PDDEXK-like_dom_sf"/>
</dbReference>
<evidence type="ECO:0000313" key="3">
    <source>
        <dbReference type="Proteomes" id="UP001145109"/>
    </source>
</evidence>
<keyword evidence="1" id="KW-0378">Hydrolase</keyword>
<dbReference type="GO" id="GO:0016787">
    <property type="term" value="F:hydrolase activity"/>
    <property type="evidence" value="ECO:0007669"/>
    <property type="project" value="UniProtKB-KW"/>
</dbReference>
<dbReference type="Pfam" id="PF10926">
    <property type="entry name" value="DUF2800"/>
    <property type="match status" value="1"/>
</dbReference>
<dbReference type="EMBL" id="BSCI01000007">
    <property type="protein sequence ID" value="GLG86871.1"/>
    <property type="molecule type" value="Genomic_DNA"/>
</dbReference>
<evidence type="ECO:0000256" key="1">
    <source>
        <dbReference type="ARBA" id="ARBA00022801"/>
    </source>
</evidence>
<gene>
    <name evidence="2" type="ORF">comes_14160</name>
</gene>
<reference evidence="2" key="2">
    <citation type="submission" date="2022-11" db="EMBL/GenBank/DDBJ databases">
        <title>Draft genome sequence of Coprococcus comes strain 31264.</title>
        <authorList>
            <person name="Hisatomi A."/>
            <person name="Ohkuma M."/>
            <person name="Sakamoto M."/>
        </authorList>
    </citation>
    <scope>NUCLEOTIDE SEQUENCE</scope>
    <source>
        <strain evidence="2">JCM 31264</strain>
    </source>
</reference>
<comment type="caution">
    <text evidence="2">The sequence shown here is derived from an EMBL/GenBank/DDBJ whole genome shotgun (WGS) entry which is preliminary data.</text>
</comment>
<dbReference type="RefSeq" id="WP_055247269.1">
    <property type="nucleotide sequence ID" value="NZ_BSCI01000007.1"/>
</dbReference>
<dbReference type="InterPro" id="IPR021229">
    <property type="entry name" value="DUF2800"/>
</dbReference>
<evidence type="ECO:0008006" key="4">
    <source>
        <dbReference type="Google" id="ProtNLM"/>
    </source>
</evidence>
<name>A0AA37QJN7_9FIRM</name>
<protein>
    <recommendedName>
        <fullName evidence="4">DUF2800 domain-containing protein</fullName>
    </recommendedName>
</protein>